<dbReference type="Proteomes" id="UP000646749">
    <property type="component" value="Unassembled WGS sequence"/>
</dbReference>
<evidence type="ECO:0000313" key="9">
    <source>
        <dbReference type="Proteomes" id="UP000646749"/>
    </source>
</evidence>
<dbReference type="InterPro" id="IPR013325">
    <property type="entry name" value="RNA_pol_sigma_r2"/>
</dbReference>
<dbReference type="Gene3D" id="1.10.10.10">
    <property type="entry name" value="Winged helix-like DNA-binding domain superfamily/Winged helix DNA-binding domain"/>
    <property type="match status" value="1"/>
</dbReference>
<dbReference type="NCBIfam" id="TIGR02937">
    <property type="entry name" value="sigma70-ECF"/>
    <property type="match status" value="1"/>
</dbReference>
<keyword evidence="9" id="KW-1185">Reference proteome</keyword>
<comment type="caution">
    <text evidence="8">The sequence shown here is derived from an EMBL/GenBank/DDBJ whole genome shotgun (WGS) entry which is preliminary data.</text>
</comment>
<evidence type="ECO:0008006" key="10">
    <source>
        <dbReference type="Google" id="ProtNLM"/>
    </source>
</evidence>
<gene>
    <name evidence="8" type="ORF">Pen02_63580</name>
</gene>
<dbReference type="RefSeq" id="WP_239141622.1">
    <property type="nucleotide sequence ID" value="NZ_BONW01000038.1"/>
</dbReference>
<dbReference type="InterPro" id="IPR014284">
    <property type="entry name" value="RNA_pol_sigma-70_dom"/>
</dbReference>
<organism evidence="8 9">
    <name type="scientific">Plantactinospora endophytica</name>
    <dbReference type="NCBI Taxonomy" id="673535"/>
    <lineage>
        <taxon>Bacteria</taxon>
        <taxon>Bacillati</taxon>
        <taxon>Actinomycetota</taxon>
        <taxon>Actinomycetes</taxon>
        <taxon>Micromonosporales</taxon>
        <taxon>Micromonosporaceae</taxon>
        <taxon>Plantactinospora</taxon>
    </lineage>
</organism>
<proteinExistence type="inferred from homology"/>
<evidence type="ECO:0000256" key="5">
    <source>
        <dbReference type="ARBA" id="ARBA00023163"/>
    </source>
</evidence>
<keyword evidence="5" id="KW-0804">Transcription</keyword>
<evidence type="ECO:0000256" key="1">
    <source>
        <dbReference type="ARBA" id="ARBA00010641"/>
    </source>
</evidence>
<keyword evidence="2" id="KW-0805">Transcription regulation</keyword>
<dbReference type="InterPro" id="IPR013249">
    <property type="entry name" value="RNA_pol_sigma70_r4_t2"/>
</dbReference>
<evidence type="ECO:0000313" key="8">
    <source>
        <dbReference type="EMBL" id="GIG91422.1"/>
    </source>
</evidence>
<dbReference type="SUPFAM" id="SSF88659">
    <property type="entry name" value="Sigma3 and sigma4 domains of RNA polymerase sigma factors"/>
    <property type="match status" value="1"/>
</dbReference>
<dbReference type="InterPro" id="IPR013324">
    <property type="entry name" value="RNA_pol_sigma_r3/r4-like"/>
</dbReference>
<keyword evidence="4" id="KW-0238">DNA-binding</keyword>
<dbReference type="CDD" id="cd06171">
    <property type="entry name" value="Sigma70_r4"/>
    <property type="match status" value="1"/>
</dbReference>
<dbReference type="PANTHER" id="PTHR43133:SF50">
    <property type="entry name" value="ECF RNA POLYMERASE SIGMA FACTOR SIGM"/>
    <property type="match status" value="1"/>
</dbReference>
<name>A0ABQ4E9L5_9ACTN</name>
<evidence type="ECO:0000259" key="7">
    <source>
        <dbReference type="Pfam" id="PF08281"/>
    </source>
</evidence>
<dbReference type="InterPro" id="IPR007627">
    <property type="entry name" value="RNA_pol_sigma70_r2"/>
</dbReference>
<keyword evidence="3" id="KW-0731">Sigma factor</keyword>
<dbReference type="InterPro" id="IPR039425">
    <property type="entry name" value="RNA_pol_sigma-70-like"/>
</dbReference>
<evidence type="ECO:0000256" key="2">
    <source>
        <dbReference type="ARBA" id="ARBA00023015"/>
    </source>
</evidence>
<dbReference type="Pfam" id="PF04542">
    <property type="entry name" value="Sigma70_r2"/>
    <property type="match status" value="1"/>
</dbReference>
<sequence length="171" mass="19102">MEPIAAAVRLQEVTVLSEPAVRGDFDALYAAQFAPMVRLACVTTGSVPAAEDVVQEVFLALLHRPDVREPTAWLRRAVVSRCTSWVRRRRLERRHAGQPEPEPLVPLGPDAIAVRAGLARLRPRHRAAIFLRYYLDLSEADIADALNCRPGTVKSLLHRAHSALREHLDDH</sequence>
<dbReference type="Pfam" id="PF08281">
    <property type="entry name" value="Sigma70_r4_2"/>
    <property type="match status" value="1"/>
</dbReference>
<reference evidence="8 9" key="1">
    <citation type="submission" date="2021-01" db="EMBL/GenBank/DDBJ databases">
        <title>Whole genome shotgun sequence of Plantactinospora endophytica NBRC 110450.</title>
        <authorList>
            <person name="Komaki H."/>
            <person name="Tamura T."/>
        </authorList>
    </citation>
    <scope>NUCLEOTIDE SEQUENCE [LARGE SCALE GENOMIC DNA]</scope>
    <source>
        <strain evidence="8 9">NBRC 110450</strain>
    </source>
</reference>
<comment type="similarity">
    <text evidence="1">Belongs to the sigma-70 factor family. ECF subfamily.</text>
</comment>
<dbReference type="EMBL" id="BONW01000038">
    <property type="protein sequence ID" value="GIG91422.1"/>
    <property type="molecule type" value="Genomic_DNA"/>
</dbReference>
<dbReference type="Gene3D" id="1.10.1740.10">
    <property type="match status" value="1"/>
</dbReference>
<dbReference type="InterPro" id="IPR036388">
    <property type="entry name" value="WH-like_DNA-bd_sf"/>
</dbReference>
<dbReference type="PANTHER" id="PTHR43133">
    <property type="entry name" value="RNA POLYMERASE ECF-TYPE SIGMA FACTO"/>
    <property type="match status" value="1"/>
</dbReference>
<dbReference type="SUPFAM" id="SSF88946">
    <property type="entry name" value="Sigma2 domain of RNA polymerase sigma factors"/>
    <property type="match status" value="1"/>
</dbReference>
<evidence type="ECO:0000256" key="4">
    <source>
        <dbReference type="ARBA" id="ARBA00023125"/>
    </source>
</evidence>
<accession>A0ABQ4E9L5</accession>
<protein>
    <recommendedName>
        <fullName evidence="10">Sigma-70 family RNA polymerase sigma factor</fullName>
    </recommendedName>
</protein>
<feature type="domain" description="RNA polymerase sigma factor 70 region 4 type 2" evidence="7">
    <location>
        <begin position="114"/>
        <end position="160"/>
    </location>
</feature>
<feature type="domain" description="RNA polymerase sigma-70 region 2" evidence="6">
    <location>
        <begin position="38"/>
        <end position="90"/>
    </location>
</feature>
<evidence type="ECO:0000256" key="3">
    <source>
        <dbReference type="ARBA" id="ARBA00023082"/>
    </source>
</evidence>
<evidence type="ECO:0000259" key="6">
    <source>
        <dbReference type="Pfam" id="PF04542"/>
    </source>
</evidence>